<evidence type="ECO:0000313" key="3">
    <source>
        <dbReference type="EMBL" id="SFH76500.1"/>
    </source>
</evidence>
<dbReference type="Proteomes" id="UP000183639">
    <property type="component" value="Unassembled WGS sequence"/>
</dbReference>
<reference evidence="3 4" key="1">
    <citation type="submission" date="2016-10" db="EMBL/GenBank/DDBJ databases">
        <authorList>
            <person name="de Groot N.N."/>
        </authorList>
    </citation>
    <scope>NUCLEOTIDE SEQUENCE [LARGE SCALE GENOMIC DNA]</scope>
    <source>
        <strain evidence="3 4">Z108</strain>
    </source>
</reference>
<dbReference type="CDD" id="cd03789">
    <property type="entry name" value="GT9_LPS_heptosyltransferase"/>
    <property type="match status" value="1"/>
</dbReference>
<name>A0A1I3CPJ1_SELRU</name>
<dbReference type="OrthoDB" id="9779555at2"/>
<dbReference type="InterPro" id="IPR051199">
    <property type="entry name" value="LPS_LOS_Heptosyltrfase"/>
</dbReference>
<dbReference type="AlphaFoldDB" id="A0A1I3CPJ1"/>
<dbReference type="PANTHER" id="PTHR30160">
    <property type="entry name" value="TETRAACYLDISACCHARIDE 4'-KINASE-RELATED"/>
    <property type="match status" value="1"/>
</dbReference>
<accession>A0A1I3CPJ1</accession>
<proteinExistence type="predicted"/>
<dbReference type="SUPFAM" id="SSF53756">
    <property type="entry name" value="UDP-Glycosyltransferase/glycogen phosphorylase"/>
    <property type="match status" value="1"/>
</dbReference>
<dbReference type="Pfam" id="PF01075">
    <property type="entry name" value="Glyco_transf_9"/>
    <property type="match status" value="1"/>
</dbReference>
<keyword evidence="1" id="KW-0328">Glycosyltransferase</keyword>
<evidence type="ECO:0000256" key="1">
    <source>
        <dbReference type="ARBA" id="ARBA00022676"/>
    </source>
</evidence>
<dbReference type="GO" id="GO:0005829">
    <property type="term" value="C:cytosol"/>
    <property type="evidence" value="ECO:0007669"/>
    <property type="project" value="TreeGrafter"/>
</dbReference>
<evidence type="ECO:0000313" key="4">
    <source>
        <dbReference type="Proteomes" id="UP000183639"/>
    </source>
</evidence>
<dbReference type="GO" id="GO:0008713">
    <property type="term" value="F:ADP-heptose-lipopolysaccharide heptosyltransferase activity"/>
    <property type="evidence" value="ECO:0007669"/>
    <property type="project" value="TreeGrafter"/>
</dbReference>
<organism evidence="3 4">
    <name type="scientific">Selenomonas ruminantium</name>
    <dbReference type="NCBI Taxonomy" id="971"/>
    <lineage>
        <taxon>Bacteria</taxon>
        <taxon>Bacillati</taxon>
        <taxon>Bacillota</taxon>
        <taxon>Negativicutes</taxon>
        <taxon>Selenomonadales</taxon>
        <taxon>Selenomonadaceae</taxon>
        <taxon>Selenomonas</taxon>
    </lineage>
</organism>
<keyword evidence="2 3" id="KW-0808">Transferase</keyword>
<dbReference type="Gene3D" id="3.40.50.2000">
    <property type="entry name" value="Glycogen Phosphorylase B"/>
    <property type="match status" value="2"/>
</dbReference>
<evidence type="ECO:0000256" key="2">
    <source>
        <dbReference type="ARBA" id="ARBA00022679"/>
    </source>
</evidence>
<dbReference type="EMBL" id="FOQK01000004">
    <property type="protein sequence ID" value="SFH76500.1"/>
    <property type="molecule type" value="Genomic_DNA"/>
</dbReference>
<dbReference type="GO" id="GO:0009244">
    <property type="term" value="P:lipopolysaccharide core region biosynthetic process"/>
    <property type="evidence" value="ECO:0007669"/>
    <property type="project" value="TreeGrafter"/>
</dbReference>
<sequence length="525" mass="60327">MKRNGYIRYELEDYVKLEEMIVEKIKKLIWSYDFIYIYGAGFIGKNVLVFLRRHGGLDKYVSGFLVSDKKNNPKKICNIDVLDITDVNRNNAGIILALGVEHHKFILQKLKDIHDGIVSFDAYEYGHMYWCNHQLLPQCIDKYKNFFAQRSYMDDAIHKWKNILIVCMDRIGDVIINIPFIRELRYNVGAKTRIDIVAQPSSAQFMKLCPYINNVIVCDKKEYAGVDTEDSIIRSKCFADKYLRSIKYEVVFLTGWHNIDIEGLFLAVFSNAGLRIGFSEHNMLHKEFCNRGYDYFLSMPIKSKTIMHDVERALSIITTLGGNVKSKKLEIWTRDEDKKFANQFFEENHLEKYSVIAVVAHALDGARMWDWKKYAELIRRLNEKYDNLFFVLLGGTEARSVCDKITDMVNCNNLLNICGATSLCEVTEILRRCRLYIGADTGLKHIAAAVGLSTVEIICHAQEGDPLEYSSPDRYRAWGNKSFVVRPKKALPGCGATCYKRRAHCINQISVSDVLAAVDEGLIKN</sequence>
<dbReference type="InterPro" id="IPR002201">
    <property type="entry name" value="Glyco_trans_9"/>
</dbReference>
<protein>
    <submittedName>
        <fullName evidence="3">ADP-heptose:LPS heptosyltransferase</fullName>
    </submittedName>
</protein>
<dbReference type="RefSeq" id="WP_075442367.1">
    <property type="nucleotide sequence ID" value="NZ_FOQK01000004.1"/>
</dbReference>
<gene>
    <name evidence="3" type="ORF">SAMN04487861_10459</name>
</gene>